<dbReference type="InterPro" id="IPR032710">
    <property type="entry name" value="NTF2-like_dom_sf"/>
</dbReference>
<dbReference type="Gene3D" id="3.10.450.50">
    <property type="match status" value="1"/>
</dbReference>
<feature type="region of interest" description="Disordered" evidence="1">
    <location>
        <begin position="181"/>
        <end position="203"/>
    </location>
</feature>
<name>A0ABW6H9J7_9ACTN</name>
<comment type="caution">
    <text evidence="2">The sequence shown here is derived from an EMBL/GenBank/DDBJ whole genome shotgun (WGS) entry which is preliminary data.</text>
</comment>
<evidence type="ECO:0000313" key="3">
    <source>
        <dbReference type="Proteomes" id="UP001599756"/>
    </source>
</evidence>
<dbReference type="Proteomes" id="UP001599756">
    <property type="component" value="Unassembled WGS sequence"/>
</dbReference>
<gene>
    <name evidence="2" type="ORF">ACFW88_21785</name>
</gene>
<protein>
    <submittedName>
        <fullName evidence="2">Ester cyclase</fullName>
    </submittedName>
</protein>
<keyword evidence="3" id="KW-1185">Reference proteome</keyword>
<evidence type="ECO:0000313" key="2">
    <source>
        <dbReference type="EMBL" id="MFE1753138.1"/>
    </source>
</evidence>
<dbReference type="Pfam" id="PF07366">
    <property type="entry name" value="SnoaL"/>
    <property type="match status" value="1"/>
</dbReference>
<dbReference type="PANTHER" id="PTHR38436">
    <property type="entry name" value="POLYKETIDE CYCLASE SNOAL-LIKE DOMAIN"/>
    <property type="match status" value="1"/>
</dbReference>
<dbReference type="EMBL" id="JBHYTS010000035">
    <property type="protein sequence ID" value="MFE1753138.1"/>
    <property type="molecule type" value="Genomic_DNA"/>
</dbReference>
<proteinExistence type="predicted"/>
<dbReference type="SUPFAM" id="SSF54427">
    <property type="entry name" value="NTF2-like"/>
    <property type="match status" value="1"/>
</dbReference>
<dbReference type="RefSeq" id="WP_381826995.1">
    <property type="nucleotide sequence ID" value="NZ_JBHYTS010000035.1"/>
</dbReference>
<dbReference type="PANTHER" id="PTHR38436:SF3">
    <property type="entry name" value="CARBOXYMETHYLENEBUTENOLIDASE-RELATED"/>
    <property type="match status" value="1"/>
</dbReference>
<dbReference type="InterPro" id="IPR009959">
    <property type="entry name" value="Cyclase_SnoaL-like"/>
</dbReference>
<sequence length="203" mass="23027">MPTTPAGPPPPARFTLPPEAVLRAREKLVLDHFRDEVLQDWDATLSTFPHPRYELIARMLVHDGDREVRDYYHDTRVAFPDQDHELIALRHSTDAVIVEFWLTGTHRGMLGRIPPTGSKHRTRMTAYFVFDENENLVTERIYFDQLTILRQLVAGLDRRRPAGLLGLVRVLLGALTTAASKPDPRLLNTTPPNLGIEGRAARP</sequence>
<organism evidence="2 3">
    <name type="scientific">Streptomyces anandii</name>
    <dbReference type="NCBI Taxonomy" id="285454"/>
    <lineage>
        <taxon>Bacteria</taxon>
        <taxon>Bacillati</taxon>
        <taxon>Actinomycetota</taxon>
        <taxon>Actinomycetes</taxon>
        <taxon>Kitasatosporales</taxon>
        <taxon>Streptomycetaceae</taxon>
        <taxon>Streptomyces</taxon>
    </lineage>
</organism>
<evidence type="ECO:0000256" key="1">
    <source>
        <dbReference type="SAM" id="MobiDB-lite"/>
    </source>
</evidence>
<accession>A0ABW6H9J7</accession>
<reference evidence="2 3" key="1">
    <citation type="submission" date="2024-09" db="EMBL/GenBank/DDBJ databases">
        <title>The Natural Products Discovery Center: Release of the First 8490 Sequenced Strains for Exploring Actinobacteria Biosynthetic Diversity.</title>
        <authorList>
            <person name="Kalkreuter E."/>
            <person name="Kautsar S.A."/>
            <person name="Yang D."/>
            <person name="Bader C.D."/>
            <person name="Teijaro C.N."/>
            <person name="Fluegel L."/>
            <person name="Davis C.M."/>
            <person name="Simpson J.R."/>
            <person name="Lauterbach L."/>
            <person name="Steele A.D."/>
            <person name="Gui C."/>
            <person name="Meng S."/>
            <person name="Li G."/>
            <person name="Viehrig K."/>
            <person name="Ye F."/>
            <person name="Su P."/>
            <person name="Kiefer A.F."/>
            <person name="Nichols A."/>
            <person name="Cepeda A.J."/>
            <person name="Yan W."/>
            <person name="Fan B."/>
            <person name="Jiang Y."/>
            <person name="Adhikari A."/>
            <person name="Zheng C.-J."/>
            <person name="Schuster L."/>
            <person name="Cowan T.M."/>
            <person name="Smanski M.J."/>
            <person name="Chevrette M.G."/>
            <person name="De Carvalho L.P.S."/>
            <person name="Shen B."/>
        </authorList>
    </citation>
    <scope>NUCLEOTIDE SEQUENCE [LARGE SCALE GENOMIC DNA]</scope>
    <source>
        <strain evidence="2 3">NPDC059500</strain>
    </source>
</reference>